<keyword evidence="10" id="KW-1185">Reference proteome</keyword>
<evidence type="ECO:0000256" key="6">
    <source>
        <dbReference type="ARBA" id="ARBA00023277"/>
    </source>
</evidence>
<evidence type="ECO:0000313" key="10">
    <source>
        <dbReference type="Proteomes" id="UP001271007"/>
    </source>
</evidence>
<dbReference type="SUPFAM" id="SSF142764">
    <property type="entry name" value="YgbK-like"/>
    <property type="match status" value="1"/>
</dbReference>
<evidence type="ECO:0000256" key="1">
    <source>
        <dbReference type="ARBA" id="ARBA00005715"/>
    </source>
</evidence>
<dbReference type="EMBL" id="JAWDJX010000001">
    <property type="protein sequence ID" value="KAK3058527.1"/>
    <property type="molecule type" value="Genomic_DNA"/>
</dbReference>
<keyword evidence="2" id="KW-0808">Transferase</keyword>
<evidence type="ECO:0000259" key="8">
    <source>
        <dbReference type="Pfam" id="PF17042"/>
    </source>
</evidence>
<dbReference type="InterPro" id="IPR042213">
    <property type="entry name" value="NBD_C_sf"/>
</dbReference>
<feature type="domain" description="Four-carbon acid sugar kinase nucleotide binding" evidence="8">
    <location>
        <begin position="269"/>
        <end position="375"/>
    </location>
</feature>
<keyword evidence="4" id="KW-0418">Kinase</keyword>
<sequence length="378" mass="40923">MSTSTVLDLEDAISGLPPSPSKYSHKSTQAFLEQSRNRVPILVALDEDPTGTQTCHDINFLTVWDTTTLVEEFRQTAYGSGFFISTNSRALHPPQAKDLMHEICSNLKSAAGDAGVEFEIVLRGDSTLRGHFPLEPEAAEDILGKADAWILCPFFCREAANTPFARDATFGYKSSNLRDCVVEKSKGSISADRVQSLTLATIRQGGPEEITRQLMALPSGSIVIINAAATEDVDTVVLGLHQADAAGKKLLFRTGAAWQLSLPGSVGGLIIAGSYVPKTTAQLEVLRKRGGDRLITIELNVKKMLEFEESAKTVIEDAATRAEQEIPNGRDVLIMTSRELVTGEDEASSLDIGSKVAEALVNFLTSLKVKPRYIISKV</sequence>
<evidence type="ECO:0000313" key="9">
    <source>
        <dbReference type="EMBL" id="KAK3058527.1"/>
    </source>
</evidence>
<dbReference type="InterPro" id="IPR010737">
    <property type="entry name" value="4-carb_acid_sugar_kinase_N"/>
</dbReference>
<evidence type="ECO:0000256" key="2">
    <source>
        <dbReference type="ARBA" id="ARBA00022679"/>
    </source>
</evidence>
<dbReference type="Pfam" id="PF07005">
    <property type="entry name" value="SBD_N"/>
    <property type="match status" value="1"/>
</dbReference>
<proteinExistence type="inferred from homology"/>
<accession>A0AAJ0LX01</accession>
<protein>
    <submittedName>
        <fullName evidence="9">Uncharacterized protein</fullName>
    </submittedName>
</protein>
<evidence type="ECO:0000256" key="4">
    <source>
        <dbReference type="ARBA" id="ARBA00022777"/>
    </source>
</evidence>
<dbReference type="GO" id="GO:0005524">
    <property type="term" value="F:ATP binding"/>
    <property type="evidence" value="ECO:0007669"/>
    <property type="project" value="UniProtKB-KW"/>
</dbReference>
<dbReference type="AlphaFoldDB" id="A0AAJ0LX01"/>
<dbReference type="Gene3D" id="3.40.980.20">
    <property type="entry name" value="Four-carbon acid sugar kinase, nucleotide binding domain"/>
    <property type="match status" value="1"/>
</dbReference>
<keyword evidence="3" id="KW-0547">Nucleotide-binding</keyword>
<dbReference type="InterPro" id="IPR037051">
    <property type="entry name" value="4-carb_acid_sugar_kinase_N_sf"/>
</dbReference>
<evidence type="ECO:0000259" key="7">
    <source>
        <dbReference type="Pfam" id="PF07005"/>
    </source>
</evidence>
<comment type="similarity">
    <text evidence="1">Belongs to the four-carbon acid sugar kinase family.</text>
</comment>
<dbReference type="Pfam" id="PF17042">
    <property type="entry name" value="NBD_C"/>
    <property type="match status" value="1"/>
</dbReference>
<gene>
    <name evidence="9" type="ORF">LTR09_000091</name>
</gene>
<organism evidence="9 10">
    <name type="scientific">Extremus antarcticus</name>
    <dbReference type="NCBI Taxonomy" id="702011"/>
    <lineage>
        <taxon>Eukaryota</taxon>
        <taxon>Fungi</taxon>
        <taxon>Dikarya</taxon>
        <taxon>Ascomycota</taxon>
        <taxon>Pezizomycotina</taxon>
        <taxon>Dothideomycetes</taxon>
        <taxon>Dothideomycetidae</taxon>
        <taxon>Mycosphaerellales</taxon>
        <taxon>Extremaceae</taxon>
        <taxon>Extremus</taxon>
    </lineage>
</organism>
<evidence type="ECO:0000256" key="5">
    <source>
        <dbReference type="ARBA" id="ARBA00022840"/>
    </source>
</evidence>
<keyword evidence="6" id="KW-0119">Carbohydrate metabolism</keyword>
<reference evidence="9" key="1">
    <citation type="submission" date="2023-04" db="EMBL/GenBank/DDBJ databases">
        <title>Black Yeasts Isolated from many extreme environments.</title>
        <authorList>
            <person name="Coleine C."/>
            <person name="Stajich J.E."/>
            <person name="Selbmann L."/>
        </authorList>
    </citation>
    <scope>NUCLEOTIDE SEQUENCE</scope>
    <source>
        <strain evidence="9">CCFEE 5312</strain>
    </source>
</reference>
<dbReference type="InterPro" id="IPR031475">
    <property type="entry name" value="NBD_C"/>
</dbReference>
<feature type="domain" description="Four-carbon acid sugar kinase N-terminal" evidence="7">
    <location>
        <begin position="42"/>
        <end position="259"/>
    </location>
</feature>
<dbReference type="GO" id="GO:0016301">
    <property type="term" value="F:kinase activity"/>
    <property type="evidence" value="ECO:0007669"/>
    <property type="project" value="UniProtKB-KW"/>
</dbReference>
<dbReference type="Gene3D" id="3.40.50.10840">
    <property type="entry name" value="Putative sugar-binding, N-terminal domain"/>
    <property type="match status" value="1"/>
</dbReference>
<dbReference type="Proteomes" id="UP001271007">
    <property type="component" value="Unassembled WGS sequence"/>
</dbReference>
<evidence type="ECO:0000256" key="3">
    <source>
        <dbReference type="ARBA" id="ARBA00022741"/>
    </source>
</evidence>
<name>A0AAJ0LX01_9PEZI</name>
<keyword evidence="5" id="KW-0067">ATP-binding</keyword>
<comment type="caution">
    <text evidence="9">The sequence shown here is derived from an EMBL/GenBank/DDBJ whole genome shotgun (WGS) entry which is preliminary data.</text>
</comment>